<feature type="domain" description="YDG" evidence="18">
    <location>
        <begin position="419"/>
        <end position="581"/>
    </location>
</feature>
<dbReference type="CDD" id="cd15525">
    <property type="entry name" value="PHD_UHRF1_2"/>
    <property type="match status" value="1"/>
</dbReference>
<dbReference type="InterPro" id="IPR019787">
    <property type="entry name" value="Znf_PHD-finger"/>
</dbReference>
<evidence type="ECO:0000256" key="6">
    <source>
        <dbReference type="ARBA" id="ARBA00022771"/>
    </source>
</evidence>
<keyword evidence="20" id="KW-1185">Reference proteome</keyword>
<dbReference type="EC" id="2.3.2.27" evidence="3"/>
<dbReference type="InterPro" id="IPR001965">
    <property type="entry name" value="Znf_PHD"/>
</dbReference>
<evidence type="ECO:0000256" key="10">
    <source>
        <dbReference type="ARBA" id="ARBA00023242"/>
    </source>
</evidence>
<keyword evidence="5" id="KW-0479">Metal-binding</keyword>
<evidence type="ECO:0000313" key="20">
    <source>
        <dbReference type="Proteomes" id="UP000327044"/>
    </source>
</evidence>
<evidence type="ECO:0000259" key="17">
    <source>
        <dbReference type="PROSITE" id="PS50089"/>
    </source>
</evidence>
<dbReference type="Gene3D" id="2.30.280.10">
    <property type="entry name" value="SRA-YDG"/>
    <property type="match status" value="1"/>
</dbReference>
<dbReference type="Pfam" id="PF00628">
    <property type="entry name" value="PHD"/>
    <property type="match status" value="1"/>
</dbReference>
<feature type="compositionally biased region" description="Low complexity" evidence="14">
    <location>
        <begin position="650"/>
        <end position="668"/>
    </location>
</feature>
<sequence length="834" mass="94088">MYVKIRNISAKPGDKDDMVDLSKKNLIREVKSLICDETGIAVHKQRLYYKGKQLHDDCSVMDYNIQLNDVIQIMELNSPLIPNTPSDENSHDDDSDKENRSSKPEQTNKSPAKSASDVLSEVVDNSPPESAESKYYRVGDAIDFLLEEYGAWFEGEICEILKAESMDPSDKNLEPDIVFKVKHVSDQGTTEEYHVMCFDEIKPRAYHNLNVPEIETGKIVLVNYNVENPTTRGYWYYFKVKRVNRKDLQGTILVGRDAAPLDKCTVRFVDEVLRIEEPVLLENRSDDRKELPPIRKTVYYCEKCKDVDAKPCRDCGCKVCAGKDEVDTILLCDECNLGYHIRCLTPPLSEVPSDPEWFCPDCRVDVDEIVKAGEKTKFSKKKTRMASAKAGATKRDWGRGMACAGRTKQCTIVPINHFGAIPGVEVGTCWLYRMQASEVGVHRSLVAGIHGRDSEGAFSLVLSGGYEDDVDYGNEFLYTGSGGRDLSNNKRVSVQSSDQKLTLNNKALARNCNTPISLSGGEATDWKNGKPVRVLRTWKFAKHSSYAPTVGCRYDGLYKVVKYYEETGKSGFKVWRYLLRRDDPAPAPWEPDAPQYPIVLPEGHLENMERKKRALEEKKKKQNKRPSKSRNRSKSQSTPSTSKGRGRSGRSGNRSSSSAEDSNESDGSPSATENRKRKNESSDDDSTPLSRKRSRNKPANIEEDLTSSSALLQQKVKIQPFVLPEELAALVDNDTLNQKEWEECKEHLEEGKPAFLEKVAEMFTCVCCQELIYLPITTECKHNVCKTCLKRSFKADIYSCPYCRHDLGADFEMVINDTLSIILLKLFPGYNAGR</sequence>
<evidence type="ECO:0000256" key="2">
    <source>
        <dbReference type="ARBA" id="ARBA00004906"/>
    </source>
</evidence>
<dbReference type="InterPro" id="IPR021991">
    <property type="entry name" value="TTD_dom"/>
</dbReference>
<dbReference type="Pfam" id="PF12148">
    <property type="entry name" value="TTD"/>
    <property type="match status" value="1"/>
</dbReference>
<feature type="compositionally biased region" description="Polar residues" evidence="14">
    <location>
        <begin position="104"/>
        <end position="113"/>
    </location>
</feature>
<gene>
    <name evidence="19" type="ORF">PPYR_05798</name>
</gene>
<dbReference type="PROSITE" id="PS50016">
    <property type="entry name" value="ZF_PHD_2"/>
    <property type="match status" value="1"/>
</dbReference>
<evidence type="ECO:0000313" key="19">
    <source>
        <dbReference type="EMBL" id="KAB0801444.1"/>
    </source>
</evidence>
<dbReference type="PROSITE" id="PS50089">
    <property type="entry name" value="ZF_RING_2"/>
    <property type="match status" value="1"/>
</dbReference>
<dbReference type="InterPro" id="IPR036987">
    <property type="entry name" value="SRA-YDG_sf"/>
</dbReference>
<dbReference type="GO" id="GO:0044027">
    <property type="term" value="P:negative regulation of gene expression via chromosomal CpG island methylation"/>
    <property type="evidence" value="ECO:0007669"/>
    <property type="project" value="TreeGrafter"/>
</dbReference>
<evidence type="ECO:0000256" key="3">
    <source>
        <dbReference type="ARBA" id="ARBA00012483"/>
    </source>
</evidence>
<dbReference type="SMART" id="SM00466">
    <property type="entry name" value="SRA"/>
    <property type="match status" value="1"/>
</dbReference>
<dbReference type="SMART" id="SM00249">
    <property type="entry name" value="PHD"/>
    <property type="match status" value="1"/>
</dbReference>
<dbReference type="InterPro" id="IPR015947">
    <property type="entry name" value="PUA-like_sf"/>
</dbReference>
<dbReference type="InterPro" id="IPR013083">
    <property type="entry name" value="Znf_RING/FYVE/PHD"/>
</dbReference>
<keyword evidence="7" id="KW-0833">Ubl conjugation pathway</keyword>
<dbReference type="CDD" id="cd20387">
    <property type="entry name" value="Tudor_UHRF_rpt1"/>
    <property type="match status" value="1"/>
</dbReference>
<dbReference type="PANTHER" id="PTHR14140:SF45">
    <property type="entry name" value="RING-TYPE E3 UBIQUITIN TRANSFERASE"/>
    <property type="match status" value="1"/>
</dbReference>
<keyword evidence="10 13" id="KW-0539">Nucleus</keyword>
<dbReference type="Proteomes" id="UP000327044">
    <property type="component" value="Unassembled WGS sequence"/>
</dbReference>
<keyword evidence="11" id="KW-0131">Cell cycle</keyword>
<dbReference type="Gene3D" id="3.10.20.90">
    <property type="entry name" value="Phosphatidylinositol 3-kinase Catalytic Subunit, Chain A, domain 1"/>
    <property type="match status" value="1"/>
</dbReference>
<dbReference type="SUPFAM" id="SSF57903">
    <property type="entry name" value="FYVE/PHD zinc finger"/>
    <property type="match status" value="1"/>
</dbReference>
<comment type="catalytic activity">
    <reaction evidence="1">
        <text>S-ubiquitinyl-[E2 ubiquitin-conjugating enzyme]-L-cysteine + [acceptor protein]-L-lysine = [E2 ubiquitin-conjugating enzyme]-L-cysteine + N(6)-ubiquitinyl-[acceptor protein]-L-lysine.</text>
        <dbReference type="EC" id="2.3.2.27"/>
    </reaction>
</comment>
<evidence type="ECO:0000259" key="15">
    <source>
        <dbReference type="PROSITE" id="PS50016"/>
    </source>
</evidence>
<dbReference type="Pfam" id="PF00240">
    <property type="entry name" value="ubiquitin"/>
    <property type="match status" value="1"/>
</dbReference>
<dbReference type="Gene3D" id="2.30.30.1150">
    <property type="match status" value="1"/>
</dbReference>
<keyword evidence="9" id="KW-0238">DNA-binding</keyword>
<dbReference type="SUPFAM" id="SSF57850">
    <property type="entry name" value="RING/U-box"/>
    <property type="match status" value="1"/>
</dbReference>
<evidence type="ECO:0000256" key="8">
    <source>
        <dbReference type="ARBA" id="ARBA00022833"/>
    </source>
</evidence>
<name>A0A5N4AVT2_PHOPY</name>
<evidence type="ECO:0000256" key="9">
    <source>
        <dbReference type="ARBA" id="ARBA00023125"/>
    </source>
</evidence>
<dbReference type="FunFam" id="3.30.40.10:FF:000066">
    <property type="entry name" value="E3 ubiquitin-protein ligase UHRF2 isoform X1"/>
    <property type="match status" value="1"/>
</dbReference>
<evidence type="ECO:0000256" key="7">
    <source>
        <dbReference type="ARBA" id="ARBA00022786"/>
    </source>
</evidence>
<keyword evidence="8" id="KW-0862">Zinc</keyword>
<dbReference type="SMART" id="SM00184">
    <property type="entry name" value="RING"/>
    <property type="match status" value="2"/>
</dbReference>
<dbReference type="PANTHER" id="PTHR14140">
    <property type="entry name" value="E3 UBIQUITIN-PROTEIN LIGASE UHRF-RELATED"/>
    <property type="match status" value="1"/>
</dbReference>
<dbReference type="GO" id="GO:0016567">
    <property type="term" value="P:protein ubiquitination"/>
    <property type="evidence" value="ECO:0007669"/>
    <property type="project" value="UniProtKB-UniPathway"/>
</dbReference>
<dbReference type="EMBL" id="VVIM01000003">
    <property type="protein sequence ID" value="KAB0801444.1"/>
    <property type="molecule type" value="Genomic_DNA"/>
</dbReference>
<feature type="compositionally biased region" description="Low complexity" evidence="14">
    <location>
        <begin position="634"/>
        <end position="643"/>
    </location>
</feature>
<dbReference type="InParanoid" id="A0A5N4AVT2"/>
<dbReference type="InterPro" id="IPR045134">
    <property type="entry name" value="UHRF1/2-like"/>
</dbReference>
<proteinExistence type="predicted"/>
<feature type="region of interest" description="Disordered" evidence="14">
    <location>
        <begin position="79"/>
        <end position="132"/>
    </location>
</feature>
<evidence type="ECO:0000256" key="5">
    <source>
        <dbReference type="ARBA" id="ARBA00022723"/>
    </source>
</evidence>
<evidence type="ECO:0000256" key="12">
    <source>
        <dbReference type="PROSITE-ProRule" id="PRU00175"/>
    </source>
</evidence>
<evidence type="ECO:0000259" key="16">
    <source>
        <dbReference type="PROSITE" id="PS50053"/>
    </source>
</evidence>
<protein>
    <recommendedName>
        <fullName evidence="3">RING-type E3 ubiquitin transferase</fullName>
        <ecNumber evidence="3">2.3.2.27</ecNumber>
    </recommendedName>
</protein>
<dbReference type="Pfam" id="PF02182">
    <property type="entry name" value="SAD_SRA"/>
    <property type="match status" value="1"/>
</dbReference>
<dbReference type="InterPro" id="IPR017907">
    <property type="entry name" value="Znf_RING_CS"/>
</dbReference>
<feature type="compositionally biased region" description="Basic and acidic residues" evidence="14">
    <location>
        <begin position="609"/>
        <end position="619"/>
    </location>
</feature>
<feature type="domain" description="Ubiquitin-like" evidence="16">
    <location>
        <begin position="1"/>
        <end position="74"/>
    </location>
</feature>
<dbReference type="Gene3D" id="3.30.40.10">
    <property type="entry name" value="Zinc/RING finger domain, C3HC4 (zinc finger)"/>
    <property type="match status" value="1"/>
</dbReference>
<evidence type="ECO:0000256" key="4">
    <source>
        <dbReference type="ARBA" id="ARBA00022679"/>
    </source>
</evidence>
<feature type="region of interest" description="Disordered" evidence="14">
    <location>
        <begin position="609"/>
        <end position="706"/>
    </location>
</feature>
<feature type="compositionally biased region" description="Basic and acidic residues" evidence="14">
    <location>
        <begin position="88"/>
        <end position="103"/>
    </location>
</feature>
<comment type="subcellular location">
    <subcellularLocation>
        <location evidence="13">Nucleus</location>
    </subcellularLocation>
</comment>
<comment type="pathway">
    <text evidence="2">Protein modification; protein ubiquitination.</text>
</comment>
<evidence type="ECO:0000256" key="11">
    <source>
        <dbReference type="ARBA" id="ARBA00023306"/>
    </source>
</evidence>
<evidence type="ECO:0000256" key="1">
    <source>
        <dbReference type="ARBA" id="ARBA00000900"/>
    </source>
</evidence>
<dbReference type="InterPro" id="IPR011011">
    <property type="entry name" value="Znf_FYVE_PHD"/>
</dbReference>
<dbReference type="GO" id="GO:0005634">
    <property type="term" value="C:nucleus"/>
    <property type="evidence" value="ECO:0007669"/>
    <property type="project" value="UniProtKB-SubCell"/>
</dbReference>
<accession>A0A5N4AVT2</accession>
<dbReference type="PROSITE" id="PS51015">
    <property type="entry name" value="YDG"/>
    <property type="match status" value="1"/>
</dbReference>
<dbReference type="SUPFAM" id="SSF88697">
    <property type="entry name" value="PUA domain-like"/>
    <property type="match status" value="1"/>
</dbReference>
<evidence type="ECO:0000259" key="18">
    <source>
        <dbReference type="PROSITE" id="PS51015"/>
    </source>
</evidence>
<dbReference type="PROSITE" id="PS00518">
    <property type="entry name" value="ZF_RING_1"/>
    <property type="match status" value="1"/>
</dbReference>
<dbReference type="InterPro" id="IPR003105">
    <property type="entry name" value="SRA_YDG"/>
</dbReference>
<dbReference type="OrthoDB" id="2270193at2759"/>
<dbReference type="AlphaFoldDB" id="A0A5N4AVT2"/>
<dbReference type="Gene3D" id="2.30.30.140">
    <property type="match status" value="1"/>
</dbReference>
<evidence type="ECO:0000256" key="14">
    <source>
        <dbReference type="SAM" id="MobiDB-lite"/>
    </source>
</evidence>
<keyword evidence="6 12" id="KW-0863">Zinc-finger</keyword>
<dbReference type="SUPFAM" id="SSF54236">
    <property type="entry name" value="Ubiquitin-like"/>
    <property type="match status" value="1"/>
</dbReference>
<feature type="domain" description="RING-type" evidence="17">
    <location>
        <begin position="765"/>
        <end position="804"/>
    </location>
</feature>
<evidence type="ECO:0000256" key="13">
    <source>
        <dbReference type="PROSITE-ProRule" id="PRU00358"/>
    </source>
</evidence>
<dbReference type="InterPro" id="IPR000626">
    <property type="entry name" value="Ubiquitin-like_dom"/>
</dbReference>
<comment type="caution">
    <text evidence="19">The sequence shown here is derived from an EMBL/GenBank/DDBJ whole genome shotgun (WGS) entry which is preliminary data.</text>
</comment>
<dbReference type="GO" id="GO:0061630">
    <property type="term" value="F:ubiquitin protein ligase activity"/>
    <property type="evidence" value="ECO:0007669"/>
    <property type="project" value="UniProtKB-EC"/>
</dbReference>
<dbReference type="InterPro" id="IPR001841">
    <property type="entry name" value="Znf_RING"/>
</dbReference>
<dbReference type="GO" id="GO:0008270">
    <property type="term" value="F:zinc ion binding"/>
    <property type="evidence" value="ECO:0007669"/>
    <property type="project" value="UniProtKB-KW"/>
</dbReference>
<reference evidence="19 20" key="1">
    <citation type="journal article" date="2018" name="Elife">
        <title>Firefly genomes illuminate parallel origins of bioluminescence in beetles.</title>
        <authorList>
            <person name="Fallon T.R."/>
            <person name="Lower S.E."/>
            <person name="Chang C.H."/>
            <person name="Bessho-Uehara M."/>
            <person name="Martin G.J."/>
            <person name="Bewick A.J."/>
            <person name="Behringer M."/>
            <person name="Debat H.J."/>
            <person name="Wong I."/>
            <person name="Day J.C."/>
            <person name="Suvorov A."/>
            <person name="Silva C.J."/>
            <person name="Stanger-Hall K.F."/>
            <person name="Hall D.W."/>
            <person name="Schmitz R.J."/>
            <person name="Nelson D.R."/>
            <person name="Lewis S.M."/>
            <person name="Shigenobu S."/>
            <person name="Bybee S.M."/>
            <person name="Larracuente A.M."/>
            <person name="Oba Y."/>
            <person name="Weng J.K."/>
        </authorList>
    </citation>
    <scope>NUCLEOTIDE SEQUENCE [LARGE SCALE GENOMIC DNA]</scope>
    <source>
        <strain evidence="19">1611_PpyrPB1</strain>
        <tissue evidence="19">Whole body</tissue>
    </source>
</reference>
<dbReference type="PROSITE" id="PS50053">
    <property type="entry name" value="UBIQUITIN_2"/>
    <property type="match status" value="1"/>
</dbReference>
<keyword evidence="4" id="KW-0808">Transferase</keyword>
<dbReference type="UniPathway" id="UPA00143"/>
<organism evidence="19 20">
    <name type="scientific">Photinus pyralis</name>
    <name type="common">Common eastern firefly</name>
    <name type="synonym">Lampyris pyralis</name>
    <dbReference type="NCBI Taxonomy" id="7054"/>
    <lineage>
        <taxon>Eukaryota</taxon>
        <taxon>Metazoa</taxon>
        <taxon>Ecdysozoa</taxon>
        <taxon>Arthropoda</taxon>
        <taxon>Hexapoda</taxon>
        <taxon>Insecta</taxon>
        <taxon>Pterygota</taxon>
        <taxon>Neoptera</taxon>
        <taxon>Endopterygota</taxon>
        <taxon>Coleoptera</taxon>
        <taxon>Polyphaga</taxon>
        <taxon>Elateriformia</taxon>
        <taxon>Elateroidea</taxon>
        <taxon>Lampyridae</taxon>
        <taxon>Lampyrinae</taxon>
        <taxon>Photinus</taxon>
    </lineage>
</organism>
<dbReference type="GO" id="GO:0003677">
    <property type="term" value="F:DNA binding"/>
    <property type="evidence" value="ECO:0007669"/>
    <property type="project" value="UniProtKB-KW"/>
</dbReference>
<dbReference type="InterPro" id="IPR029071">
    <property type="entry name" value="Ubiquitin-like_domsf"/>
</dbReference>
<feature type="domain" description="PHD-type" evidence="15">
    <location>
        <begin position="298"/>
        <end position="365"/>
    </location>
</feature>
<dbReference type="SMART" id="SM00213">
    <property type="entry name" value="UBQ"/>
    <property type="match status" value="1"/>
</dbReference>
<feature type="compositionally biased region" description="Basic residues" evidence="14">
    <location>
        <begin position="620"/>
        <end position="633"/>
    </location>
</feature>